<comment type="caution">
    <text evidence="18">The sequence shown here is derived from an EMBL/GenBank/DDBJ whole genome shotgun (WGS) entry which is preliminary data.</text>
</comment>
<protein>
    <recommendedName>
        <fullName evidence="13">Mitochondrial aspartate-glutamate transporter AGC1</fullName>
    </recommendedName>
    <alternativeName>
        <fullName evidence="14">Aspartate-glutamate carrier 1</fullName>
    </alternativeName>
</protein>
<dbReference type="PANTHER" id="PTHR45678">
    <property type="entry name" value="MITOCHONDRIAL 2-OXODICARBOXYLATE CARRIER 1-RELATED"/>
    <property type="match status" value="1"/>
</dbReference>
<evidence type="ECO:0000256" key="9">
    <source>
        <dbReference type="ARBA" id="ARBA00023128"/>
    </source>
</evidence>
<name>A0A4T0JI60_WALIC</name>
<feature type="compositionally biased region" description="Basic and acidic residues" evidence="16">
    <location>
        <begin position="332"/>
        <end position="346"/>
    </location>
</feature>
<evidence type="ECO:0000256" key="12">
    <source>
        <dbReference type="ARBA" id="ARBA00059916"/>
    </source>
</evidence>
<feature type="compositionally biased region" description="Low complexity" evidence="16">
    <location>
        <begin position="311"/>
        <end position="324"/>
    </location>
</feature>
<evidence type="ECO:0000256" key="5">
    <source>
        <dbReference type="ARBA" id="ARBA00022737"/>
    </source>
</evidence>
<dbReference type="SUPFAM" id="SSF103506">
    <property type="entry name" value="Mitochondrial carrier"/>
    <property type="match status" value="1"/>
</dbReference>
<feature type="region of interest" description="Disordered" evidence="16">
    <location>
        <begin position="1"/>
        <end position="385"/>
    </location>
</feature>
<comment type="subcellular location">
    <subcellularLocation>
        <location evidence="1">Mitochondrion inner membrane</location>
        <topology evidence="1">Multi-pass membrane protein</topology>
    </subcellularLocation>
</comment>
<dbReference type="GO" id="GO:0015183">
    <property type="term" value="F:L-aspartate transmembrane transporter activity"/>
    <property type="evidence" value="ECO:0007669"/>
    <property type="project" value="TreeGrafter"/>
</dbReference>
<keyword evidence="7" id="KW-0106">Calcium</keyword>
<evidence type="ECO:0000256" key="11">
    <source>
        <dbReference type="ARBA" id="ARBA00038674"/>
    </source>
</evidence>
<keyword evidence="10 15" id="KW-0472">Membrane</keyword>
<dbReference type="PRINTS" id="PR00926">
    <property type="entry name" value="MITOCARRIER"/>
</dbReference>
<dbReference type="Pfam" id="PF00153">
    <property type="entry name" value="Mito_carr"/>
    <property type="match status" value="3"/>
</dbReference>
<dbReference type="InterPro" id="IPR002048">
    <property type="entry name" value="EF_hand_dom"/>
</dbReference>
<dbReference type="FunFam" id="1.50.40.10:FF:000004">
    <property type="entry name" value="Calcium-binding mitochondrial carrier protein Aralar1"/>
    <property type="match status" value="1"/>
</dbReference>
<feature type="repeat" description="Solcar" evidence="15">
    <location>
        <begin position="686"/>
        <end position="776"/>
    </location>
</feature>
<feature type="compositionally biased region" description="Polar residues" evidence="16">
    <location>
        <begin position="113"/>
        <end position="128"/>
    </location>
</feature>
<dbReference type="GO" id="GO:0005509">
    <property type="term" value="F:calcium ion binding"/>
    <property type="evidence" value="ECO:0007669"/>
    <property type="project" value="InterPro"/>
</dbReference>
<comment type="subunit">
    <text evidence="11">Homodimer (via N-terminus).</text>
</comment>
<feature type="repeat" description="Solcar" evidence="15">
    <location>
        <begin position="883"/>
        <end position="971"/>
    </location>
</feature>
<evidence type="ECO:0000313" key="19">
    <source>
        <dbReference type="Proteomes" id="UP000310689"/>
    </source>
</evidence>
<evidence type="ECO:0000256" key="4">
    <source>
        <dbReference type="ARBA" id="ARBA00022692"/>
    </source>
</evidence>
<dbReference type="SUPFAM" id="SSF47473">
    <property type="entry name" value="EF-hand"/>
    <property type="match status" value="1"/>
</dbReference>
<dbReference type="GO" id="GO:0005743">
    <property type="term" value="C:mitochondrial inner membrane"/>
    <property type="evidence" value="ECO:0007669"/>
    <property type="project" value="UniProtKB-SubCell"/>
</dbReference>
<comment type="similarity">
    <text evidence="2">Belongs to the mitochondrial carrier (TC 2.A.29) family.</text>
</comment>
<keyword evidence="8" id="KW-1133">Transmembrane helix</keyword>
<keyword evidence="4 15" id="KW-0812">Transmembrane</keyword>
<evidence type="ECO:0000256" key="3">
    <source>
        <dbReference type="ARBA" id="ARBA00022448"/>
    </source>
</evidence>
<dbReference type="Gene3D" id="1.10.238.10">
    <property type="entry name" value="EF-hand"/>
    <property type="match status" value="2"/>
</dbReference>
<comment type="function">
    <text evidence="12">Calcium-dependent mitochondrial aspartate and glutamate carrier. Transport of glutamate in mitochondria is required for mitochondrial transamination reactions and ornithine synthesis. Plays also a role in malate-aspartate NADH shuttle, which is critical for growth on acetate and fatty acids.</text>
</comment>
<sequence length="1020" mass="112644">MFTEQFSVSSIQSPSPKPSPQPQRQPLFPPPPNQSKQSQQKPAGFLRRLFGVGSKKHSNHLNQVKQDKQDKAEKPDKAEKAEKLSKPSKKNLFNVAWGSKTSNLDPDSPPQPKQSNGWQTRTTSNINSLERGDSSDDDDGSKFVTVTNKNPQAAIAENISRQSSATSANQTQRKIKPSSRRHSRSNSLGDSQRPSSLPERPSSAASLPLNAHGTKKTKKPSKYSTLTSSPQINSNSLTTKPTSKNLTSNGTNHRKPANSTTPRNRKVVVHPNLMSIVEGDNLDQDFNPSSHTNGTNGIKVTKKSKGKQPEHLPSSVHSSPISSLNNQSLAPIRKDSNRSSRSDHMLPKNVSWAQSPAPPHSISSQRSLKSNREENDDSSDDDNDGVKYLDKAAFLDAVAPRSGKGHARISREQYNVFFDVADKSKRGLISADDFIAFENLLKQPDAPFQVAFQYFDRRNKGSVSFSDFRNVFSQYLGEKAIPFDFECDWLRLYLGKLSESNEHVLPYHEFTQMMKGLQGERIRQAFHYFDNDGWIRPEDFQKIILEVASHKLSGSVLDRLPSLCHITADQRISYADVRAFYNVLHDMDAIEHVVDIATSQASDGRISPSDFLATAQRNTRYGSFSPMEVAFAWHLASPGAVGRAGTPEPDVRLSKADFDSLFDPNWTPIEALAPSQPPKSALHETLIGIYNFALGGLAGATGATVVYPIDLVKTRMQNQRAAVVGEMMYANSIDCVKKVFKNEGFTGFYRGLLPQLVGVAPEKAIKLTVNDAVRHLAQNRDNGSISLPWEIVAGGAAGGSQVFFTNPLEIVKIRLQIQGEAVRIGEAQPRGAFHIIRQLGLLGLYKGATACLLRDVPFSMVYFTSYAHLKKDFFKEGVHGKKLGFGETLLSAAIAGMPAAYFTTPADVIKTRLQAEAKQGQTSYRNVGHAFTSILREEGPKALFKGGPARVLRSSPQFGVTLVAYEWLHKLMPYPFQSSDKPSVSALLPQREEDITRVRARNALKLLLDTHCDFGHVRVH</sequence>
<keyword evidence="3" id="KW-0813">Transport</keyword>
<feature type="domain" description="EF-hand" evidence="17">
    <location>
        <begin position="443"/>
        <end position="478"/>
    </location>
</feature>
<gene>
    <name evidence="18" type="ORF">E3P86_00366</name>
</gene>
<proteinExistence type="inferred from homology"/>
<accession>A0A4T0JI60</accession>
<feature type="compositionally biased region" description="Polar residues" evidence="16">
    <location>
        <begin position="284"/>
        <end position="298"/>
    </location>
</feature>
<dbReference type="InterPro" id="IPR023395">
    <property type="entry name" value="MCP_dom_sf"/>
</dbReference>
<dbReference type="PANTHER" id="PTHR45678:SF9">
    <property type="entry name" value="CALCIUM-BINDING MITOCHONDRIAL CARRIER PROTEIN ARALAR1"/>
    <property type="match status" value="1"/>
</dbReference>
<reference evidence="18 19" key="1">
    <citation type="submission" date="2019-03" db="EMBL/GenBank/DDBJ databases">
        <title>Sequencing 23 genomes of Wallemia ichthyophaga.</title>
        <authorList>
            <person name="Gostincar C."/>
        </authorList>
    </citation>
    <scope>NUCLEOTIDE SEQUENCE [LARGE SCALE GENOMIC DNA]</scope>
    <source>
        <strain evidence="18 19">EXF-6200</strain>
    </source>
</reference>
<feature type="compositionally biased region" description="Polar residues" evidence="16">
    <location>
        <begin position="159"/>
        <end position="172"/>
    </location>
</feature>
<feature type="compositionally biased region" description="Basic residues" evidence="16">
    <location>
        <begin position="173"/>
        <end position="184"/>
    </location>
</feature>
<keyword evidence="5" id="KW-0677">Repeat</keyword>
<evidence type="ECO:0000256" key="16">
    <source>
        <dbReference type="SAM" id="MobiDB-lite"/>
    </source>
</evidence>
<feature type="compositionally biased region" description="Acidic residues" evidence="16">
    <location>
        <begin position="374"/>
        <end position="383"/>
    </location>
</feature>
<dbReference type="InterPro" id="IPR051028">
    <property type="entry name" value="Mito_Solute_Carrier"/>
</dbReference>
<dbReference type="Proteomes" id="UP000310689">
    <property type="component" value="Unassembled WGS sequence"/>
</dbReference>
<dbReference type="AlphaFoldDB" id="A0A4T0JI60"/>
<evidence type="ECO:0000256" key="1">
    <source>
        <dbReference type="ARBA" id="ARBA00004448"/>
    </source>
</evidence>
<feature type="compositionally biased region" description="Polar residues" evidence="16">
    <location>
        <begin position="185"/>
        <end position="195"/>
    </location>
</feature>
<dbReference type="GO" id="GO:0043490">
    <property type="term" value="P:malate-aspartate shuttle"/>
    <property type="evidence" value="ECO:0007669"/>
    <property type="project" value="TreeGrafter"/>
</dbReference>
<evidence type="ECO:0000256" key="7">
    <source>
        <dbReference type="ARBA" id="ARBA00022837"/>
    </source>
</evidence>
<evidence type="ECO:0000256" key="2">
    <source>
        <dbReference type="ARBA" id="ARBA00006375"/>
    </source>
</evidence>
<dbReference type="EMBL" id="SPOI01000008">
    <property type="protein sequence ID" value="TIB42348.1"/>
    <property type="molecule type" value="Genomic_DNA"/>
</dbReference>
<evidence type="ECO:0000256" key="15">
    <source>
        <dbReference type="PROSITE-ProRule" id="PRU00282"/>
    </source>
</evidence>
<feature type="compositionally biased region" description="Basic and acidic residues" evidence="16">
    <location>
        <begin position="65"/>
        <end position="85"/>
    </location>
</feature>
<evidence type="ECO:0000256" key="8">
    <source>
        <dbReference type="ARBA" id="ARBA00022989"/>
    </source>
</evidence>
<dbReference type="Gene3D" id="1.50.40.10">
    <property type="entry name" value="Mitochondrial carrier domain"/>
    <property type="match status" value="1"/>
</dbReference>
<dbReference type="InterPro" id="IPR011992">
    <property type="entry name" value="EF-hand-dom_pair"/>
</dbReference>
<evidence type="ECO:0000313" key="18">
    <source>
        <dbReference type="EMBL" id="TIB42348.1"/>
    </source>
</evidence>
<dbReference type="GO" id="GO:0005313">
    <property type="term" value="F:L-glutamate transmembrane transporter activity"/>
    <property type="evidence" value="ECO:0007669"/>
    <property type="project" value="TreeGrafter"/>
</dbReference>
<dbReference type="InterPro" id="IPR018108">
    <property type="entry name" value="MCP_transmembrane"/>
</dbReference>
<feature type="compositionally biased region" description="Low complexity" evidence="16">
    <location>
        <begin position="1"/>
        <end position="14"/>
    </location>
</feature>
<dbReference type="InterPro" id="IPR002067">
    <property type="entry name" value="MCP"/>
</dbReference>
<feature type="compositionally biased region" description="Polar residues" evidence="16">
    <location>
        <begin position="230"/>
        <end position="262"/>
    </location>
</feature>
<evidence type="ECO:0000256" key="13">
    <source>
        <dbReference type="ARBA" id="ARBA00073787"/>
    </source>
</evidence>
<feature type="repeat" description="Solcar" evidence="15">
    <location>
        <begin position="785"/>
        <end position="872"/>
    </location>
</feature>
<evidence type="ECO:0000256" key="10">
    <source>
        <dbReference type="ARBA" id="ARBA00023136"/>
    </source>
</evidence>
<evidence type="ECO:0000256" key="6">
    <source>
        <dbReference type="ARBA" id="ARBA00022792"/>
    </source>
</evidence>
<feature type="compositionally biased region" description="Pro residues" evidence="16">
    <location>
        <begin position="15"/>
        <end position="33"/>
    </location>
</feature>
<keyword evidence="6" id="KW-0999">Mitochondrion inner membrane</keyword>
<evidence type="ECO:0000259" key="17">
    <source>
        <dbReference type="PROSITE" id="PS50222"/>
    </source>
</evidence>
<evidence type="ECO:0000256" key="14">
    <source>
        <dbReference type="ARBA" id="ARBA00082232"/>
    </source>
</evidence>
<keyword evidence="9" id="KW-0496">Mitochondrion</keyword>
<dbReference type="PROSITE" id="PS50222">
    <property type="entry name" value="EF_HAND_2"/>
    <property type="match status" value="1"/>
</dbReference>
<organism evidence="18 19">
    <name type="scientific">Wallemia ichthyophaga</name>
    <dbReference type="NCBI Taxonomy" id="245174"/>
    <lineage>
        <taxon>Eukaryota</taxon>
        <taxon>Fungi</taxon>
        <taxon>Dikarya</taxon>
        <taxon>Basidiomycota</taxon>
        <taxon>Wallemiomycotina</taxon>
        <taxon>Wallemiomycetes</taxon>
        <taxon>Wallemiales</taxon>
        <taxon>Wallemiaceae</taxon>
        <taxon>Wallemia</taxon>
    </lineage>
</organism>
<dbReference type="PROSITE" id="PS50920">
    <property type="entry name" value="SOLCAR"/>
    <property type="match status" value="3"/>
</dbReference>